<dbReference type="Gene3D" id="1.10.510.10">
    <property type="entry name" value="Transferase(Phosphotransferase) domain 1"/>
    <property type="match status" value="1"/>
</dbReference>
<feature type="domain" description="Protein kinase" evidence="12">
    <location>
        <begin position="598"/>
        <end position="856"/>
    </location>
</feature>
<feature type="compositionally biased region" description="Basic and acidic residues" evidence="11">
    <location>
        <begin position="1332"/>
        <end position="1348"/>
    </location>
</feature>
<keyword evidence="14" id="KW-1185">Reference proteome</keyword>
<dbReference type="PROSITE" id="PS50011">
    <property type="entry name" value="PROTEIN_KINASE_DOM"/>
    <property type="match status" value="1"/>
</dbReference>
<dbReference type="SMART" id="SM00220">
    <property type="entry name" value="S_TKc"/>
    <property type="match status" value="1"/>
</dbReference>
<reference evidence="13 14" key="1">
    <citation type="submission" date="2015-07" db="EMBL/GenBank/DDBJ databases">
        <title>The genome of Melipona quadrifasciata.</title>
        <authorList>
            <person name="Pan H."/>
            <person name="Kapheim K."/>
        </authorList>
    </citation>
    <scope>NUCLEOTIDE SEQUENCE [LARGE SCALE GENOMIC DNA]</scope>
    <source>
        <strain evidence="13">0111107301</strain>
        <tissue evidence="13">Whole body</tissue>
    </source>
</reference>
<feature type="compositionally biased region" description="Polar residues" evidence="11">
    <location>
        <begin position="1404"/>
        <end position="1423"/>
    </location>
</feature>
<feature type="compositionally biased region" description="Polar residues" evidence="11">
    <location>
        <begin position="1448"/>
        <end position="1464"/>
    </location>
</feature>
<feature type="compositionally biased region" description="Basic residues" evidence="11">
    <location>
        <begin position="1218"/>
        <end position="1227"/>
    </location>
</feature>
<keyword evidence="4" id="KW-0808">Transferase</keyword>
<evidence type="ECO:0000256" key="2">
    <source>
        <dbReference type="ARBA" id="ARBA00012513"/>
    </source>
</evidence>
<dbReference type="InterPro" id="IPR000719">
    <property type="entry name" value="Prot_kinase_dom"/>
</dbReference>
<keyword evidence="10" id="KW-0175">Coiled coil</keyword>
<feature type="compositionally biased region" description="Basic residues" evidence="11">
    <location>
        <begin position="183"/>
        <end position="192"/>
    </location>
</feature>
<comment type="catalytic activity">
    <reaction evidence="9">
        <text>L-seryl-[protein] + ATP = O-phospho-L-seryl-[protein] + ADP + H(+)</text>
        <dbReference type="Rhea" id="RHEA:17989"/>
        <dbReference type="Rhea" id="RHEA-COMP:9863"/>
        <dbReference type="Rhea" id="RHEA-COMP:11604"/>
        <dbReference type="ChEBI" id="CHEBI:15378"/>
        <dbReference type="ChEBI" id="CHEBI:29999"/>
        <dbReference type="ChEBI" id="CHEBI:30616"/>
        <dbReference type="ChEBI" id="CHEBI:83421"/>
        <dbReference type="ChEBI" id="CHEBI:456216"/>
        <dbReference type="EC" id="2.7.11.1"/>
    </reaction>
</comment>
<dbReference type="Pfam" id="PF00069">
    <property type="entry name" value="Pkinase"/>
    <property type="match status" value="1"/>
</dbReference>
<feature type="region of interest" description="Disordered" evidence="11">
    <location>
        <begin position="1131"/>
        <end position="1227"/>
    </location>
</feature>
<evidence type="ECO:0000313" key="13">
    <source>
        <dbReference type="EMBL" id="KOX79935.1"/>
    </source>
</evidence>
<feature type="compositionally biased region" description="Low complexity" evidence="11">
    <location>
        <begin position="1131"/>
        <end position="1143"/>
    </location>
</feature>
<dbReference type="EC" id="2.7.11.1" evidence="2"/>
<feature type="compositionally biased region" description="Polar residues" evidence="11">
    <location>
        <begin position="235"/>
        <end position="244"/>
    </location>
</feature>
<evidence type="ECO:0000256" key="9">
    <source>
        <dbReference type="ARBA" id="ARBA00048679"/>
    </source>
</evidence>
<feature type="compositionally biased region" description="Polar residues" evidence="11">
    <location>
        <begin position="1365"/>
        <end position="1390"/>
    </location>
</feature>
<evidence type="ECO:0000256" key="4">
    <source>
        <dbReference type="ARBA" id="ARBA00022679"/>
    </source>
</evidence>
<dbReference type="PANTHER" id="PTHR13902">
    <property type="entry name" value="SERINE/THREONINE-PROTEIN KINASE WNK WITH NO LYSINE -RELATED"/>
    <property type="match status" value="1"/>
</dbReference>
<organism evidence="13 14">
    <name type="scientific">Melipona quadrifasciata</name>
    <dbReference type="NCBI Taxonomy" id="166423"/>
    <lineage>
        <taxon>Eukaryota</taxon>
        <taxon>Metazoa</taxon>
        <taxon>Ecdysozoa</taxon>
        <taxon>Arthropoda</taxon>
        <taxon>Hexapoda</taxon>
        <taxon>Insecta</taxon>
        <taxon>Pterygota</taxon>
        <taxon>Neoptera</taxon>
        <taxon>Endopterygota</taxon>
        <taxon>Hymenoptera</taxon>
        <taxon>Apocrita</taxon>
        <taxon>Aculeata</taxon>
        <taxon>Apoidea</taxon>
        <taxon>Anthophila</taxon>
        <taxon>Apidae</taxon>
        <taxon>Melipona</taxon>
    </lineage>
</organism>
<evidence type="ECO:0000256" key="6">
    <source>
        <dbReference type="ARBA" id="ARBA00022777"/>
    </source>
</evidence>
<dbReference type="CDD" id="cd13983">
    <property type="entry name" value="STKc_WNK"/>
    <property type="match status" value="1"/>
</dbReference>
<dbReference type="FunFam" id="3.30.200.20:FF:000010">
    <property type="entry name" value="Serine/threonine-protein kinase WNK1 isoform 2"/>
    <property type="match status" value="1"/>
</dbReference>
<dbReference type="OrthoDB" id="4062651at2759"/>
<feature type="compositionally biased region" description="Polar residues" evidence="11">
    <location>
        <begin position="195"/>
        <end position="205"/>
    </location>
</feature>
<feature type="compositionally biased region" description="Low complexity" evidence="11">
    <location>
        <begin position="946"/>
        <end position="977"/>
    </location>
</feature>
<dbReference type="InterPro" id="IPR050588">
    <property type="entry name" value="WNK_Ser-Thr_kinase"/>
</dbReference>
<keyword evidence="7" id="KW-0067">ATP-binding</keyword>
<name>A0A0M9A9E9_9HYME</name>
<feature type="compositionally biased region" description="Polar residues" evidence="11">
    <location>
        <begin position="2631"/>
        <end position="2647"/>
    </location>
</feature>
<feature type="compositionally biased region" description="Polar residues" evidence="11">
    <location>
        <begin position="1177"/>
        <end position="1214"/>
    </location>
</feature>
<dbReference type="SUPFAM" id="SSF56112">
    <property type="entry name" value="Protein kinase-like (PK-like)"/>
    <property type="match status" value="1"/>
</dbReference>
<dbReference type="Gene3D" id="3.10.20.90">
    <property type="entry name" value="Phosphatidylinositol 3-kinase Catalytic Subunit, Chain A, domain 1"/>
    <property type="match status" value="2"/>
</dbReference>
<evidence type="ECO:0000256" key="10">
    <source>
        <dbReference type="SAM" id="Coils"/>
    </source>
</evidence>
<feature type="compositionally biased region" description="Polar residues" evidence="11">
    <location>
        <begin position="322"/>
        <end position="331"/>
    </location>
</feature>
<evidence type="ECO:0000256" key="7">
    <source>
        <dbReference type="ARBA" id="ARBA00022840"/>
    </source>
</evidence>
<feature type="compositionally biased region" description="Polar residues" evidence="11">
    <location>
        <begin position="1144"/>
        <end position="1170"/>
    </location>
</feature>
<feature type="region of interest" description="Disordered" evidence="11">
    <location>
        <begin position="1310"/>
        <end position="1423"/>
    </location>
</feature>
<feature type="region of interest" description="Disordered" evidence="11">
    <location>
        <begin position="2600"/>
        <end position="2647"/>
    </location>
</feature>
<dbReference type="Pfam" id="PF24889">
    <property type="entry name" value="CCTL2_WNK"/>
    <property type="match status" value="1"/>
</dbReference>
<sequence length="2647" mass="291622">MPRCCNENKAVSSVGTSQEHNTEDILLTQSRSFTIGNQLELEEDPPIVEKSHRRVRCDLSPVPTSTSTNLNIKLLSIKGDRNTRQDQVDTGSGGYRERKKEIKKRAAIGNTVRGFLSSGHSRQDRYETNRQQSSGGSGLSSLCPKLVASGGGGNQGGISLSVGHLASQEGGGPCSVVTTQRIHNHTHKRQRKLSIVSQAGTSAHNSGDRKTSNINRSSTPICKKQVRAQRADPTDSLSITSNGIANHENDRSFSDAEEAITATENVFNVPGSTSTPSTPLSRLKSKKSDEDETSMECNISEEGADLSQNTSDKKESLDPNGPNEQRASTSECFEFSKKTSNITRKISTNSIEEEISAQNKQKLFSTSSTSTKSTECKSIKSKSKYVTEKMIEQQNNKNLKEVNMERNVDTTLATEMTKNLEKNIIDDKKNTQQSEEKIKSSRFVTSKVSEEIIDTEVKDIDAQREVEEEVTIYDDDNGTSISDIVAAQALHESLSKLGKVPPLDTEMENVNDTSTQDETKMAKEEKEEMAKEVVQEETVEGFIGPLLDENFKADEKLTQKTMAMEEVRNLLMKVKVQTVEDDDDEEKAIGISPDGRFLKFEEEIGRGSFKTVYRGLDTQTGVAVAWCELQEKKLNKTERLRFREEAEMLKGLQHPNIVRFYDYWEVTLTRRKYIVLVTELMTSGTLKTYLRRFKKINPKVVKSWCRQILKGLSFLHSRSPPIIHRDLKCDNIFITGTTGSVKIGDLGLATLKNRSFAKSVIGTPEFMAPEMYEEHYDESVDVYAFGMCMLEMATSEYPYSECTGPAQIYKRVVSGVKPQSYDKVENPEVREIIEMCIRLKKEERPLVKDLLNHEFFADDVGLKLEMVSRDSAVADAELSRVEFRLRVLDPKKRTNKHKENEAIQFDFDIQTDNAEEVASEMAKSSLILEEDVKAQMPPQIQILPQPQHMHQQIPQPQQVQYSQPQIQHVQQVHPHSVNSPSVQNQQYYQQSATGTSGYSTQSIYQQNISQQMYHSYAGSNSSGHVEILPSNQSTAQIYSHPSIPQNTVPPTSQPYIQPQPGQTSVPSGLNIQSTSSATHIQNTITSTIPMQSASSIISNGGHQPQQNVLVQMQYSQNSNIPTTVPISSGISVQSTTTSQHQQSFISNTEQCSNTDRSSLSKQDTMDSVQSLPPDVPSNIQDQGNVSTMSGSATSQATVPNEGMSQENAENVASSERSKVKRSGTKRKKPGIKLTVLSVSSNEGQSMTVECQLDTSKQKTVTFKFDRDDMVPTDIANNLVAENLLPQSQCETFVELIEDIVKQLRLDPTRSLPLVAHGPPDQSAGGSPVTSRRPRDRDHSLDTAKRDETSNTSTPTKLLPIDQILSHITGSASTEKQQNVQTPDSQMGPENTSAEASRRSSTSTQNTDTLTPTNLPSDPTDPTQETIVSVTTADTVLDVHNILKDEITKSTNQSQTNDLAVNQTNEKSKESMVQDETEQEKEINKETQLDASVTEMATLTAPPPARKISRFLVSPVVEQKVVTSEEEESTTVESVDKSNILTTQSSSLLQPNTTDDGQAKHDDLEVNVLETQATVPEKSNIETVTQSPQCVIEQIDNIQTIQQTTQQSINPQTTVQGQQTILPMSQMQQNVNATQSSQHNVIVQGSAITQQPPQQIQVAPQNRPLQQFQPQQIPQQHQQYVILSGPISQLQSTAIIDERNRRISNISTTSNMSTDSQISETASVTDDKKQSIVVPNLSMPQMQSVQYISQTDGSNITPLSQTVLEPIQQLQTAPQTNVPSVSVPVHQVVNAEVTPKVMLKTKEVSSTLPDLAQNLANILSNPKSKSVTPHCLTTHEPSQTVNISGTTILEYKPTLQSEQYFQPIQPEASQIQIQSQLPHNYQANVTQQIIPQTFQISQQSHQAQIPLQQTMQLNTTHQIDSQLQMAQQNFQGVAVHALTSQSKWIAPMNQIIQQTAPIRHVQQTQPQLQQTISQYAVQDTQNLENFTPSDQSQFHLKLPDQQLSGKISETEAQEGISLTGVPGGTGPQTIADLHQKLVQLTSQPSEALNVGTPPISYPATPHNHQLIGGYDAYMHSLQQKLVNIGMPISTTHGTGPLSPQTTLQSTAALTDSSVTTSVENSVLVQESSIHQLALSQTHVDCSLDSPTPGGAPVGSETMSPSKESIKVRTQRPGSRLQELEQELAKIHHRGSILPTASPQPLTPPVSVVGSIQMQPPSQPTQSLLTTVPPVTAVPVATVTSTVITSRSDTNTPVQIESQENASEKVSTTQPVRKISRFVVSKVAGPPSNAAISIQQHADILKSQVEDSKVYHVDDTQGTSVQIIHSREGSLPPTQITQPINAPVIEQSEKDERFWTLTPSEEYQLLIKKQTMELETLQRRHREELERFQQHQLQLLIQQQQQASALHHHQHHPVLYHTVATSVTGQTRLPSTEDYLMFNTTPQTPLQKVPSNYPDTDETLRLAMQKLKQTPLQLQSQQAATGIPHAYVIPIPVVPSETMQNVSTQQSASYSSEVTESLEPVHNPAIINPAQYQFTPILPDGTNIAVSSTGSLVTPIPISSSTGSGGYIQYHDNQTLSNFQAFSCTPHGGFFLPAGYRLIYAPPGGTSQSQPATPATPHIGNSHDGTPPAEPLHTTNVDNSTAPSSHIDQ</sequence>
<dbReference type="GO" id="GO:0004674">
    <property type="term" value="F:protein serine/threonine kinase activity"/>
    <property type="evidence" value="ECO:0007669"/>
    <property type="project" value="UniProtKB-KW"/>
</dbReference>
<feature type="region of interest" description="Disordered" evidence="11">
    <location>
        <begin position="946"/>
        <end position="983"/>
    </location>
</feature>
<dbReference type="FunFam" id="1.10.510.10:FF:000006">
    <property type="entry name" value="Serine/threonine-protein kinase WNK1 isoform 2"/>
    <property type="match status" value="1"/>
</dbReference>
<feature type="compositionally biased region" description="Low complexity" evidence="11">
    <location>
        <begin position="1391"/>
        <end position="1403"/>
    </location>
</feature>
<feature type="region of interest" description="Disordered" evidence="11">
    <location>
        <begin position="264"/>
        <end position="332"/>
    </location>
</feature>
<evidence type="ECO:0000256" key="5">
    <source>
        <dbReference type="ARBA" id="ARBA00022741"/>
    </source>
</evidence>
<dbReference type="PROSITE" id="PS00108">
    <property type="entry name" value="PROTEIN_KINASE_ST"/>
    <property type="match status" value="1"/>
</dbReference>
<keyword evidence="6 13" id="KW-0418">Kinase</keyword>
<feature type="region of interest" description="Disordered" evidence="11">
    <location>
        <begin position="183"/>
        <end position="250"/>
    </location>
</feature>
<feature type="region of interest" description="Disordered" evidence="11">
    <location>
        <begin position="1447"/>
        <end position="1478"/>
    </location>
</feature>
<comment type="cofactor">
    <cofactor evidence="1">
        <name>Mg(2+)</name>
        <dbReference type="ChEBI" id="CHEBI:18420"/>
    </cofactor>
</comment>
<feature type="coiled-coil region" evidence="10">
    <location>
        <begin position="2358"/>
        <end position="2392"/>
    </location>
</feature>
<dbReference type="GO" id="GO:0005524">
    <property type="term" value="F:ATP binding"/>
    <property type="evidence" value="ECO:0007669"/>
    <property type="project" value="UniProtKB-KW"/>
</dbReference>
<evidence type="ECO:0000256" key="8">
    <source>
        <dbReference type="ARBA" id="ARBA00047899"/>
    </source>
</evidence>
<dbReference type="InterPro" id="IPR056865">
    <property type="entry name" value="CCTL2_WNK"/>
</dbReference>
<comment type="catalytic activity">
    <reaction evidence="8">
        <text>L-threonyl-[protein] + ATP = O-phospho-L-threonyl-[protein] + ADP + H(+)</text>
        <dbReference type="Rhea" id="RHEA:46608"/>
        <dbReference type="Rhea" id="RHEA-COMP:11060"/>
        <dbReference type="Rhea" id="RHEA-COMP:11605"/>
        <dbReference type="ChEBI" id="CHEBI:15378"/>
        <dbReference type="ChEBI" id="CHEBI:30013"/>
        <dbReference type="ChEBI" id="CHEBI:30616"/>
        <dbReference type="ChEBI" id="CHEBI:61977"/>
        <dbReference type="ChEBI" id="CHEBI:456216"/>
        <dbReference type="EC" id="2.7.11.1"/>
    </reaction>
</comment>
<feature type="compositionally biased region" description="Low complexity" evidence="11">
    <location>
        <begin position="270"/>
        <end position="279"/>
    </location>
</feature>
<evidence type="ECO:0000256" key="3">
    <source>
        <dbReference type="ARBA" id="ARBA00022527"/>
    </source>
</evidence>
<accession>A0A0M9A9E9</accession>
<evidence type="ECO:0000313" key="14">
    <source>
        <dbReference type="Proteomes" id="UP000053105"/>
    </source>
</evidence>
<dbReference type="EMBL" id="KQ435710">
    <property type="protein sequence ID" value="KOX79935.1"/>
    <property type="molecule type" value="Genomic_DNA"/>
</dbReference>
<protein>
    <recommendedName>
        <fullName evidence="2">non-specific serine/threonine protein kinase</fullName>
        <ecNumber evidence="2">2.7.11.1</ecNumber>
    </recommendedName>
</protein>
<dbReference type="Gene3D" id="3.30.200.20">
    <property type="entry name" value="Phosphorylase Kinase, domain 1"/>
    <property type="match status" value="1"/>
</dbReference>
<proteinExistence type="predicted"/>
<keyword evidence="5" id="KW-0547">Nucleotide-binding</keyword>
<evidence type="ECO:0000259" key="12">
    <source>
        <dbReference type="PROSITE" id="PS50011"/>
    </source>
</evidence>
<dbReference type="InterPro" id="IPR011009">
    <property type="entry name" value="Kinase-like_dom_sf"/>
</dbReference>
<evidence type="ECO:0000256" key="11">
    <source>
        <dbReference type="SAM" id="MobiDB-lite"/>
    </source>
</evidence>
<dbReference type="STRING" id="166423.A0A0M9A9E9"/>
<dbReference type="InterPro" id="IPR024678">
    <property type="entry name" value="Kinase_OSR1/WNK_CCT"/>
</dbReference>
<keyword evidence="3" id="KW-0723">Serine/threonine-protein kinase</keyword>
<evidence type="ECO:0000256" key="1">
    <source>
        <dbReference type="ARBA" id="ARBA00001946"/>
    </source>
</evidence>
<feature type="region of interest" description="Disordered" evidence="11">
    <location>
        <begin position="113"/>
        <end position="140"/>
    </location>
</feature>
<feature type="region of interest" description="Disordered" evidence="11">
    <location>
        <begin position="2139"/>
        <end position="2171"/>
    </location>
</feature>
<dbReference type="Pfam" id="PF12202">
    <property type="entry name" value="OSR1_C"/>
    <property type="match status" value="1"/>
</dbReference>
<dbReference type="InterPro" id="IPR008271">
    <property type="entry name" value="Ser/Thr_kinase_AS"/>
</dbReference>
<dbReference type="Proteomes" id="UP000053105">
    <property type="component" value="Unassembled WGS sequence"/>
</dbReference>
<gene>
    <name evidence="13" type="ORF">WN51_11546</name>
</gene>